<protein>
    <submittedName>
        <fullName evidence="1">Uncharacterized protein</fullName>
    </submittedName>
</protein>
<dbReference type="EMBL" id="JABCRI010000003">
    <property type="protein sequence ID" value="KAF8409757.1"/>
    <property type="molecule type" value="Genomic_DNA"/>
</dbReference>
<organism evidence="1 2">
    <name type="scientific">Tetracentron sinense</name>
    <name type="common">Spur-leaf</name>
    <dbReference type="NCBI Taxonomy" id="13715"/>
    <lineage>
        <taxon>Eukaryota</taxon>
        <taxon>Viridiplantae</taxon>
        <taxon>Streptophyta</taxon>
        <taxon>Embryophyta</taxon>
        <taxon>Tracheophyta</taxon>
        <taxon>Spermatophyta</taxon>
        <taxon>Magnoliopsida</taxon>
        <taxon>Trochodendrales</taxon>
        <taxon>Trochodendraceae</taxon>
        <taxon>Tetracentron</taxon>
    </lineage>
</organism>
<dbReference type="Gene3D" id="3.30.420.10">
    <property type="entry name" value="Ribonuclease H-like superfamily/Ribonuclease H"/>
    <property type="match status" value="1"/>
</dbReference>
<accession>A0A835DRE0</accession>
<dbReference type="PANTHER" id="PTHR47382">
    <property type="entry name" value="U-BOX DOMAIN-CONTAINING PROTEIN 52-LIKE"/>
    <property type="match status" value="1"/>
</dbReference>
<dbReference type="InterPro" id="IPR036397">
    <property type="entry name" value="RNaseH_sf"/>
</dbReference>
<keyword evidence="2" id="KW-1185">Reference proteome</keyword>
<dbReference type="AlphaFoldDB" id="A0A835DRE0"/>
<dbReference type="GO" id="GO:0003676">
    <property type="term" value="F:nucleic acid binding"/>
    <property type="evidence" value="ECO:0007669"/>
    <property type="project" value="InterPro"/>
</dbReference>
<dbReference type="Proteomes" id="UP000655225">
    <property type="component" value="Unassembled WGS sequence"/>
</dbReference>
<evidence type="ECO:0000313" key="1">
    <source>
        <dbReference type="EMBL" id="KAF8409757.1"/>
    </source>
</evidence>
<comment type="caution">
    <text evidence="1">The sequence shown here is derived from an EMBL/GenBank/DDBJ whole genome shotgun (WGS) entry which is preliminary data.</text>
</comment>
<dbReference type="OrthoDB" id="1654852at2759"/>
<sequence>MVQSELTVPATVVSSTIIMGLLLLPFAGRNEETDILTFELFAVKRGLEMAKTLALNSILISSDSRYAVSLIQRAIDPPWKLRRLLFDINSLWTTVNLALPSLPQTNSRPSSRRETLRKMPEFMKEKDDPHVGNTDAGFPSWSNNFSSVSEIEEENSSELFDIEHRIPETISEEFEIRIESFDLRNGEDNIYVAVGKSDSSMDALLWALKHSVKPSSFVYLIHIFPEIRHIPTP</sequence>
<evidence type="ECO:0000313" key="2">
    <source>
        <dbReference type="Proteomes" id="UP000655225"/>
    </source>
</evidence>
<reference evidence="1 2" key="1">
    <citation type="submission" date="2020-04" db="EMBL/GenBank/DDBJ databases">
        <title>Plant Genome Project.</title>
        <authorList>
            <person name="Zhang R.-G."/>
        </authorList>
    </citation>
    <scope>NUCLEOTIDE SEQUENCE [LARGE SCALE GENOMIC DNA]</scope>
    <source>
        <strain evidence="1">YNK0</strain>
        <tissue evidence="1">Leaf</tissue>
    </source>
</reference>
<dbReference type="SUPFAM" id="SSF53098">
    <property type="entry name" value="Ribonuclease H-like"/>
    <property type="match status" value="1"/>
</dbReference>
<name>A0A835DRE0_TETSI</name>
<proteinExistence type="predicted"/>
<gene>
    <name evidence="1" type="ORF">HHK36_005836</name>
</gene>
<dbReference type="PANTHER" id="PTHR47382:SF3">
    <property type="entry name" value="ADENINE NUCLEOTIDE ALPHA HYDROLASES-LIKE SUPERFAMILY PROTEIN"/>
    <property type="match status" value="1"/>
</dbReference>
<dbReference type="InterPro" id="IPR012337">
    <property type="entry name" value="RNaseH-like_sf"/>
</dbReference>